<protein>
    <submittedName>
        <fullName evidence="1">Uncharacterized protein</fullName>
    </submittedName>
</protein>
<sequence length="796" mass="91181">MREKNIYLWVGIIIFIMMTIFLAIFLDPIDASGTGKGVYLCNIYIILSIIVAVANLTYYLYKKDVFILAIAIRFSLAAGLYFFSVMNYYFSESGLLIIEGIPHMSEMGVISNVSIALLIIYVSIHRKVEFKLDTTKSASLLLAAAFLGALMLEGENYIIYHFISGKNTVLICTLISLIIIALNLIILFLLYSDYKRSKSIYLYVLVISYLFLIIGEMLKMICSEGMTNIAFLGDLYKIASYALPLVGMCMEFINNMKVLHSKIEEEKEYQSKLFKYFSIIQESSNIVAIINEVGEPEYLNPVTRRALGICGALNDNGEPDLDKLNIVTIEGLNYRQLIERATKEKEFFTRISMEVGDEIKYLTVNIYPIEDKIYGKTNYALIMNDETDTVLLTESLLKGEKKFRNITNNIFDLICQLDYKGNIKYCSPSYTAVFGGIYEYYQNIPWVHNVLEEDVEMVLDDINKCLNCRKTITNECRMVIDNWSKSEVIWVEYLISPLTDDEKRGAMISARDITRRKLAEEERERDSKKLQEALQYDELRTEFFSNISHELRTPINVIFSIVQVVDLENQNNNNCYGKYNNVLKQNCYRLLRLINNLIDITKIDAGYLKLTIGKYDIIKLVEDITQSVVAYATTKNIELLFDTEEEELEIYCDPDKIERIVLNLLSNAIKFTPSGGNILVYMSREADDVILKVKDSGIGIPEDMLDVVFERFRQVDKSLTRQNEGSGIGLSLLKSLVELHGGTVSVTSELNNGSEFIVRLPINYNKQFCEEDRVIDRSKNNIETINIEFSDIYDVL</sequence>
<gene>
    <name evidence="1" type="ORF">rsdtw13_29940</name>
</gene>
<proteinExistence type="predicted"/>
<dbReference type="EMBL" id="BROD01000001">
    <property type="protein sequence ID" value="GKX67736.1"/>
    <property type="molecule type" value="Genomic_DNA"/>
</dbReference>
<comment type="caution">
    <text evidence="1">The sequence shown here is derived from an EMBL/GenBank/DDBJ whole genome shotgun (WGS) entry which is preliminary data.</text>
</comment>
<dbReference type="Proteomes" id="UP001058074">
    <property type="component" value="Unassembled WGS sequence"/>
</dbReference>
<evidence type="ECO:0000313" key="2">
    <source>
        <dbReference type="Proteomes" id="UP001058074"/>
    </source>
</evidence>
<keyword evidence="2" id="KW-1185">Reference proteome</keyword>
<name>A0ACB5RF25_9CLOT</name>
<organism evidence="1 2">
    <name type="scientific">Inconstantimicrobium mannanitabidum</name>
    <dbReference type="NCBI Taxonomy" id="1604901"/>
    <lineage>
        <taxon>Bacteria</taxon>
        <taxon>Bacillati</taxon>
        <taxon>Bacillota</taxon>
        <taxon>Clostridia</taxon>
        <taxon>Eubacteriales</taxon>
        <taxon>Clostridiaceae</taxon>
        <taxon>Inconstantimicrobium</taxon>
    </lineage>
</organism>
<accession>A0ACB5RF25</accession>
<evidence type="ECO:0000313" key="1">
    <source>
        <dbReference type="EMBL" id="GKX67736.1"/>
    </source>
</evidence>
<reference evidence="1" key="1">
    <citation type="journal article" date="2025" name="Int. J. Syst. Evol. Microbiol.">
        <title>Inconstantimicrobium mannanitabidum sp. nov., a novel member of the family Clostridiaceae isolated from anoxic soil under the treatment of reductive soil disinfestation.</title>
        <authorList>
            <person name="Ueki A."/>
            <person name="Tonouchi A."/>
            <person name="Honma S."/>
            <person name="Kaku N."/>
            <person name="Ueki K."/>
        </authorList>
    </citation>
    <scope>NUCLEOTIDE SEQUENCE</scope>
    <source>
        <strain evidence="1">TW13</strain>
    </source>
</reference>